<keyword evidence="7" id="KW-0206">Cytoskeleton</keyword>
<dbReference type="PANTHER" id="PTHR21648:SF0">
    <property type="entry name" value="RADIAL SPOKE HEAD PROTEIN 3 HOMOLOG"/>
    <property type="match status" value="1"/>
</dbReference>
<proteinExistence type="inferred from homology"/>
<evidence type="ECO:0000256" key="3">
    <source>
        <dbReference type="ARBA" id="ARBA00022490"/>
    </source>
</evidence>
<evidence type="ECO:0000256" key="2">
    <source>
        <dbReference type="ARBA" id="ARBA00006737"/>
    </source>
</evidence>
<accession>A0A183T512</accession>
<keyword evidence="8" id="KW-0966">Cell projection</keyword>
<evidence type="ECO:0000256" key="6">
    <source>
        <dbReference type="ARBA" id="ARBA00023069"/>
    </source>
</evidence>
<dbReference type="WBParaSite" id="SSLN_0001200501-mRNA-1">
    <property type="protein sequence ID" value="SSLN_0001200501-mRNA-1"/>
    <property type="gene ID" value="SSLN_0001200501"/>
</dbReference>
<comment type="subcellular location">
    <subcellularLocation>
        <location evidence="1">Cytoplasm</location>
        <location evidence="1">Cytoskeleton</location>
        <location evidence="1">Flagellum axoneme</location>
    </subcellularLocation>
</comment>
<evidence type="ECO:0000256" key="5">
    <source>
        <dbReference type="ARBA" id="ARBA00022846"/>
    </source>
</evidence>
<keyword evidence="5" id="KW-0282">Flagellum</keyword>
<dbReference type="AlphaFoldDB" id="A0A183T512"/>
<dbReference type="Pfam" id="PF06098">
    <property type="entry name" value="Radial_spoke_3"/>
    <property type="match status" value="1"/>
</dbReference>
<dbReference type="GO" id="GO:0005929">
    <property type="term" value="C:cilium"/>
    <property type="evidence" value="ECO:0007669"/>
    <property type="project" value="TreeGrafter"/>
</dbReference>
<evidence type="ECO:0000256" key="7">
    <source>
        <dbReference type="ARBA" id="ARBA00023212"/>
    </source>
</evidence>
<name>A0A183T512_SCHSO</name>
<evidence type="ECO:0000313" key="11">
    <source>
        <dbReference type="WBParaSite" id="SSLN_0001200501-mRNA-1"/>
    </source>
</evidence>
<evidence type="ECO:0000256" key="1">
    <source>
        <dbReference type="ARBA" id="ARBA00004611"/>
    </source>
</evidence>
<dbReference type="InterPro" id="IPR009290">
    <property type="entry name" value="Radial_spoke_3"/>
</dbReference>
<comment type="similarity">
    <text evidence="2">Belongs to the flagellar radial spoke RSP3 family.</text>
</comment>
<keyword evidence="4" id="KW-0597">Phosphoprotein</keyword>
<evidence type="ECO:0000256" key="8">
    <source>
        <dbReference type="ARBA" id="ARBA00023273"/>
    </source>
</evidence>
<evidence type="ECO:0000256" key="4">
    <source>
        <dbReference type="ARBA" id="ARBA00022553"/>
    </source>
</evidence>
<dbReference type="PANTHER" id="PTHR21648">
    <property type="entry name" value="FLAGELLAR RADIAL SPOKE PROTEIN 3"/>
    <property type="match status" value="1"/>
</dbReference>
<protein>
    <submittedName>
        <fullName evidence="11">Radial spoke head protein 3 homolog</fullName>
    </submittedName>
</protein>
<reference evidence="11" key="1">
    <citation type="submission" date="2016-06" db="UniProtKB">
        <authorList>
            <consortium name="WormBaseParasite"/>
        </authorList>
    </citation>
    <scope>IDENTIFICATION</scope>
</reference>
<keyword evidence="6" id="KW-0969">Cilium</keyword>
<feature type="region of interest" description="Disordered" evidence="10">
    <location>
        <begin position="1"/>
        <end position="20"/>
    </location>
</feature>
<keyword evidence="9" id="KW-0175">Coiled coil</keyword>
<evidence type="ECO:0000256" key="10">
    <source>
        <dbReference type="SAM" id="MobiDB-lite"/>
    </source>
</evidence>
<evidence type="ECO:0000256" key="9">
    <source>
        <dbReference type="SAM" id="Coils"/>
    </source>
</evidence>
<feature type="coiled-coil region" evidence="9">
    <location>
        <begin position="169"/>
        <end position="196"/>
    </location>
</feature>
<organism evidence="11">
    <name type="scientific">Schistocephalus solidus</name>
    <name type="common">Tapeworm</name>
    <dbReference type="NCBI Taxonomy" id="70667"/>
    <lineage>
        <taxon>Eukaryota</taxon>
        <taxon>Metazoa</taxon>
        <taxon>Spiralia</taxon>
        <taxon>Lophotrochozoa</taxon>
        <taxon>Platyhelminthes</taxon>
        <taxon>Cestoda</taxon>
        <taxon>Eucestoda</taxon>
        <taxon>Diphyllobothriidea</taxon>
        <taxon>Diphyllobothriidae</taxon>
        <taxon>Schistocephalus</taxon>
    </lineage>
</organism>
<sequence length="413" mass="46748">LMEADPNDLSDVRGPLNSPNSARCADIQAALATKRATNARKIRHKVPRTGDTLDSHIGPGSVAFGRATTAVQTGLYLEELKETVETDDFWTQTDQFIDRPASPVFVPAKTGIDVATQIEPYDLFDFNIEVKPILEVLVGKTIEQALLEVMEEEEIADLRKEQAILQEIHNADLAEIARLEERNRRYREEQARRRRQAEHAAILRQETADKIAARCFVKAYLEPLLPTTFEQLMERGYFYDAVQHGMLPFVTAVTQRYQAFRELGRELMTEVCVERVIPQLRSVINFWVFDRMNKLAFSRLTTAADARKSLYADISEAVLNEALDEFAVYYEQQLIAAAAAKAAEEEVNTLIFSSGVFCTTIHLWASYLEISTFYSVLGLAGGPCLGKAEHQNDFVHIMSCLPLRWRSFSTLYL</sequence>
<keyword evidence="3" id="KW-0963">Cytoplasm</keyword>